<gene>
    <name evidence="2" type="ORF">PHLGIDRAFT_351243</name>
</gene>
<dbReference type="Proteomes" id="UP000053257">
    <property type="component" value="Unassembled WGS sequence"/>
</dbReference>
<proteinExistence type="predicted"/>
<keyword evidence="3" id="KW-1185">Reference proteome</keyword>
<evidence type="ECO:0000256" key="1">
    <source>
        <dbReference type="SAM" id="MobiDB-lite"/>
    </source>
</evidence>
<organism evidence="2 3">
    <name type="scientific">Phlebiopsis gigantea (strain 11061_1 CR5-6)</name>
    <name type="common">White-rot fungus</name>
    <name type="synonym">Peniophora gigantea</name>
    <dbReference type="NCBI Taxonomy" id="745531"/>
    <lineage>
        <taxon>Eukaryota</taxon>
        <taxon>Fungi</taxon>
        <taxon>Dikarya</taxon>
        <taxon>Basidiomycota</taxon>
        <taxon>Agaricomycotina</taxon>
        <taxon>Agaricomycetes</taxon>
        <taxon>Polyporales</taxon>
        <taxon>Phanerochaetaceae</taxon>
        <taxon>Phlebiopsis</taxon>
    </lineage>
</organism>
<dbReference type="HOGENOM" id="CLU_874674_0_0_1"/>
<protein>
    <submittedName>
        <fullName evidence="2">Uncharacterized protein</fullName>
    </submittedName>
</protein>
<name>A0A0C3SAA3_PHLG1</name>
<accession>A0A0C3SAA3</accession>
<dbReference type="EMBL" id="KN840471">
    <property type="protein sequence ID" value="KIP09037.1"/>
    <property type="molecule type" value="Genomic_DNA"/>
</dbReference>
<reference evidence="2 3" key="1">
    <citation type="journal article" date="2014" name="PLoS Genet.">
        <title>Analysis of the Phlebiopsis gigantea genome, transcriptome and secretome provides insight into its pioneer colonization strategies of wood.</title>
        <authorList>
            <person name="Hori C."/>
            <person name="Ishida T."/>
            <person name="Igarashi K."/>
            <person name="Samejima M."/>
            <person name="Suzuki H."/>
            <person name="Master E."/>
            <person name="Ferreira P."/>
            <person name="Ruiz-Duenas F.J."/>
            <person name="Held B."/>
            <person name="Canessa P."/>
            <person name="Larrondo L.F."/>
            <person name="Schmoll M."/>
            <person name="Druzhinina I.S."/>
            <person name="Kubicek C.P."/>
            <person name="Gaskell J.A."/>
            <person name="Kersten P."/>
            <person name="St John F."/>
            <person name="Glasner J."/>
            <person name="Sabat G."/>
            <person name="Splinter BonDurant S."/>
            <person name="Syed K."/>
            <person name="Yadav J."/>
            <person name="Mgbeahuruike A.C."/>
            <person name="Kovalchuk A."/>
            <person name="Asiegbu F.O."/>
            <person name="Lackner G."/>
            <person name="Hoffmeister D."/>
            <person name="Rencoret J."/>
            <person name="Gutierrez A."/>
            <person name="Sun H."/>
            <person name="Lindquist E."/>
            <person name="Barry K."/>
            <person name="Riley R."/>
            <person name="Grigoriev I.V."/>
            <person name="Henrissat B."/>
            <person name="Kues U."/>
            <person name="Berka R.M."/>
            <person name="Martinez A.T."/>
            <person name="Covert S.F."/>
            <person name="Blanchette R.A."/>
            <person name="Cullen D."/>
        </authorList>
    </citation>
    <scope>NUCLEOTIDE SEQUENCE [LARGE SCALE GENOMIC DNA]</scope>
    <source>
        <strain evidence="2 3">11061_1 CR5-6</strain>
    </source>
</reference>
<feature type="compositionally biased region" description="Low complexity" evidence="1">
    <location>
        <begin position="55"/>
        <end position="65"/>
    </location>
</feature>
<evidence type="ECO:0000313" key="2">
    <source>
        <dbReference type="EMBL" id="KIP09037.1"/>
    </source>
</evidence>
<sequence length="318" mass="35383">MYMLGRQHFRIKGSNLGSQDAALPAILPTPYCPLSEPGLATILMSFTTGKADGTVPVVPSVSHPPNGSDEEPASGPSAISSQGHPPWSWAASPLPPPVSPSNTKPLRRTLDTLLNARHFLLPTPEEISDVALEHAALDPDRIQVTSSWGNYSPRSRYDPPEPNYVRVRLFQQIGSEIQETCLFDDVPVCHNGKLNLGPTMSKWNLQNMTVVDTDWIQYVDLSEPFTLSPATVESIANEYQRIYILERPSPGRLRVRQLRRRLMEKTRRLGQMWRDAAPLDTLACMNYNRGTVVILEPRDSISLFSLPSEVFSCGNLLL</sequence>
<feature type="region of interest" description="Disordered" evidence="1">
    <location>
        <begin position="55"/>
        <end position="105"/>
    </location>
</feature>
<evidence type="ECO:0000313" key="3">
    <source>
        <dbReference type="Proteomes" id="UP000053257"/>
    </source>
</evidence>
<dbReference type="AlphaFoldDB" id="A0A0C3SAA3"/>